<accession>A0A0P9CS25</accession>
<dbReference type="InterPro" id="IPR006059">
    <property type="entry name" value="SBP"/>
</dbReference>
<feature type="non-terminal residue" evidence="4">
    <location>
        <position position="1"/>
    </location>
</feature>
<sequence length="287" mass="30902">VDGKLYGVKMIDDMGMIYYRKSLLDGAGLKPPTTLDELGAVIDKLTAGQAKGFFAGNDGGVGVMGDMLLWSSGHDHLTTDNKVDFNNADVIAAFTKGQQWLKDHSNSILNGAPTDWWDPSSFTSGLAAVQWTGLWAMPGIKKAIGDDFGVVPWPQIEAGKGKPATFWGGWSQFVNAKGKNIEEAKAYVKWLWIENKDIQKDWALSYGFHVPPRKSVAAEAEPLKSGPASQAVEYINKYGVPGNPSWTGAMGTAWGDAVTNILKNGADPKTEIEGAATKVEAELAKLK</sequence>
<dbReference type="GO" id="GO:0042956">
    <property type="term" value="P:maltodextrin transmembrane transport"/>
    <property type="evidence" value="ECO:0007669"/>
    <property type="project" value="TreeGrafter"/>
</dbReference>
<comment type="caution">
    <text evidence="4">The sequence shown here is derived from an EMBL/GenBank/DDBJ whole genome shotgun (WGS) entry which is preliminary data.</text>
</comment>
<name>A0A0P9CS25_9CHLR</name>
<dbReference type="GO" id="GO:0055052">
    <property type="term" value="C:ATP-binding cassette (ABC) transporter complex, substrate-binding subunit-containing"/>
    <property type="evidence" value="ECO:0007669"/>
    <property type="project" value="TreeGrafter"/>
</dbReference>
<dbReference type="EMBL" id="LJCR01002664">
    <property type="protein sequence ID" value="KPV48427.1"/>
    <property type="molecule type" value="Genomic_DNA"/>
</dbReference>
<organism evidence="4 5">
    <name type="scientific">Kouleothrix aurantiaca</name>
    <dbReference type="NCBI Taxonomy" id="186479"/>
    <lineage>
        <taxon>Bacteria</taxon>
        <taxon>Bacillati</taxon>
        <taxon>Chloroflexota</taxon>
        <taxon>Chloroflexia</taxon>
        <taxon>Chloroflexales</taxon>
        <taxon>Roseiflexineae</taxon>
        <taxon>Roseiflexaceae</taxon>
        <taxon>Kouleothrix</taxon>
    </lineage>
</organism>
<comment type="similarity">
    <text evidence="1">Belongs to the bacterial solute-binding protein 1 family.</text>
</comment>
<dbReference type="Pfam" id="PF01547">
    <property type="entry name" value="SBP_bac_1"/>
    <property type="match status" value="1"/>
</dbReference>
<keyword evidence="2" id="KW-0813">Transport</keyword>
<dbReference type="Proteomes" id="UP000050509">
    <property type="component" value="Unassembled WGS sequence"/>
</dbReference>
<evidence type="ECO:0000256" key="3">
    <source>
        <dbReference type="ARBA" id="ARBA00022729"/>
    </source>
</evidence>
<reference evidence="4 5" key="1">
    <citation type="submission" date="2015-09" db="EMBL/GenBank/DDBJ databases">
        <title>Draft genome sequence of Kouleothrix aurantiaca JCM 19913.</title>
        <authorList>
            <person name="Hemp J."/>
        </authorList>
    </citation>
    <scope>NUCLEOTIDE SEQUENCE [LARGE SCALE GENOMIC DNA]</scope>
    <source>
        <strain evidence="4 5">COM-B</strain>
    </source>
</reference>
<keyword evidence="3" id="KW-0732">Signal</keyword>
<dbReference type="GO" id="GO:0015768">
    <property type="term" value="P:maltose transport"/>
    <property type="evidence" value="ECO:0007669"/>
    <property type="project" value="TreeGrafter"/>
</dbReference>
<evidence type="ECO:0000313" key="5">
    <source>
        <dbReference type="Proteomes" id="UP000050509"/>
    </source>
</evidence>
<dbReference type="PANTHER" id="PTHR30061">
    <property type="entry name" value="MALTOSE-BINDING PERIPLASMIC PROTEIN"/>
    <property type="match status" value="1"/>
</dbReference>
<dbReference type="Gene3D" id="3.40.190.10">
    <property type="entry name" value="Periplasmic binding protein-like II"/>
    <property type="match status" value="1"/>
</dbReference>
<protein>
    <submittedName>
        <fullName evidence="4">Sugar ABC transporter substrate-binding protein</fullName>
    </submittedName>
</protein>
<gene>
    <name evidence="4" type="ORF">SE17_38140</name>
</gene>
<evidence type="ECO:0000256" key="2">
    <source>
        <dbReference type="ARBA" id="ARBA00022448"/>
    </source>
</evidence>
<dbReference type="PANTHER" id="PTHR30061:SF50">
    <property type="entry name" value="MALTOSE_MALTODEXTRIN-BINDING PERIPLASMIC PROTEIN"/>
    <property type="match status" value="1"/>
</dbReference>
<evidence type="ECO:0000313" key="4">
    <source>
        <dbReference type="EMBL" id="KPV48427.1"/>
    </source>
</evidence>
<dbReference type="AlphaFoldDB" id="A0A0P9CS25"/>
<keyword evidence="5" id="KW-1185">Reference proteome</keyword>
<dbReference type="GO" id="GO:1901982">
    <property type="term" value="F:maltose binding"/>
    <property type="evidence" value="ECO:0007669"/>
    <property type="project" value="TreeGrafter"/>
</dbReference>
<dbReference type="PATRIC" id="fig|186479.3.peg.5458"/>
<dbReference type="SUPFAM" id="SSF53850">
    <property type="entry name" value="Periplasmic binding protein-like II"/>
    <property type="match status" value="1"/>
</dbReference>
<proteinExistence type="inferred from homology"/>
<evidence type="ECO:0000256" key="1">
    <source>
        <dbReference type="ARBA" id="ARBA00008520"/>
    </source>
</evidence>